<dbReference type="Pfam" id="PF11951">
    <property type="entry name" value="Fungal_trans_2"/>
    <property type="match status" value="1"/>
</dbReference>
<dbReference type="Proteomes" id="UP000053095">
    <property type="component" value="Unassembled WGS sequence"/>
</dbReference>
<dbReference type="AlphaFoldDB" id="A0A6V8H9J6"/>
<dbReference type="InterPro" id="IPR021858">
    <property type="entry name" value="Fun_TF"/>
</dbReference>
<evidence type="ECO:0000313" key="1">
    <source>
        <dbReference type="EMBL" id="GAM37813.1"/>
    </source>
</evidence>
<accession>A0A6V8H9J6</accession>
<reference evidence="2" key="1">
    <citation type="journal article" date="2015" name="Genome Announc.">
        <title>Draft genome sequence of Talaromyces cellulolyticus strain Y-94, a source of lignocellulosic biomass-degrading enzymes.</title>
        <authorList>
            <person name="Fujii T."/>
            <person name="Koike H."/>
            <person name="Sawayama S."/>
            <person name="Yano S."/>
            <person name="Inoue H."/>
        </authorList>
    </citation>
    <scope>NUCLEOTIDE SEQUENCE [LARGE SCALE GENOMIC DNA]</scope>
    <source>
        <strain evidence="2">Y-94</strain>
    </source>
</reference>
<protein>
    <recommendedName>
        <fullName evidence="3">Transcription factor domain-containing protein</fullName>
    </recommendedName>
</protein>
<evidence type="ECO:0008006" key="3">
    <source>
        <dbReference type="Google" id="ProtNLM"/>
    </source>
</evidence>
<gene>
    <name evidence="1" type="ORF">TCE0_033r08049</name>
</gene>
<name>A0A6V8H9J6_TALPI</name>
<comment type="caution">
    <text evidence="1">The sequence shown here is derived from an EMBL/GenBank/DDBJ whole genome shotgun (WGS) entry which is preliminary data.</text>
</comment>
<organism evidence="1 2">
    <name type="scientific">Talaromyces pinophilus</name>
    <name type="common">Penicillium pinophilum</name>
    <dbReference type="NCBI Taxonomy" id="128442"/>
    <lineage>
        <taxon>Eukaryota</taxon>
        <taxon>Fungi</taxon>
        <taxon>Dikarya</taxon>
        <taxon>Ascomycota</taxon>
        <taxon>Pezizomycotina</taxon>
        <taxon>Eurotiomycetes</taxon>
        <taxon>Eurotiomycetidae</taxon>
        <taxon>Eurotiales</taxon>
        <taxon>Trichocomaceae</taxon>
        <taxon>Talaromyces</taxon>
        <taxon>Talaromyces sect. Talaromyces</taxon>
    </lineage>
</organism>
<proteinExistence type="predicted"/>
<dbReference type="EMBL" id="DF933829">
    <property type="protein sequence ID" value="GAM37813.1"/>
    <property type="molecule type" value="Genomic_DNA"/>
</dbReference>
<keyword evidence="2" id="KW-1185">Reference proteome</keyword>
<sequence length="485" mass="55543">MVAQSVSRQPKYTDGGLLFVNSSHPDDVKKKGTQRSLRSHSMRCAFRGRPSRKRRPHAVTYALEKVYVIADTGICQHGDALQQIPIPKSLGLWPFPGEMHTRAQELIYFMNAESDYVFRPFRTVWFSMALTDATAFQLCMANAAMFMAQRKQPATFQYEKCSEVLEYYGKCLGQITKRLECRDDRTSDGVIVTILGLICHDIYVGLWARWATHIRGLHRIIQLRGGYKQINSSLALWASWYDALGSAAHDTCPQFPEYMCDFSPPFLPARTPLLGQTMCKLMEKDCVGMQHIISALDRIRYIAEVVNDHYREPEFWRREDDLSPLYMIGPVTHTLLSVPRVNSKADDHNPTELVREMARLAMLILLAALKRMYSFFLDEIEFTTLTAKFCSVLLIYRQNPLIYQHNDSMHRLQLWALLTVASLQPFADRTLHVTEIRRCMSYLDMRSATDAFQLSHEIVWIDIIGGTNTENGSLMNAINNATPPP</sequence>
<dbReference type="PANTHER" id="PTHR37540:SF5">
    <property type="entry name" value="TRANSCRIPTION FACTOR DOMAIN-CONTAINING PROTEIN"/>
    <property type="match status" value="1"/>
</dbReference>
<evidence type="ECO:0000313" key="2">
    <source>
        <dbReference type="Proteomes" id="UP000053095"/>
    </source>
</evidence>
<dbReference type="PANTHER" id="PTHR37540">
    <property type="entry name" value="TRANSCRIPTION FACTOR (ACR-2), PUTATIVE-RELATED-RELATED"/>
    <property type="match status" value="1"/>
</dbReference>